<sequence length="874" mass="97060">MHASSFLPPPPPQSAPAKQQPPPQSSLHHHHHHHHHHPHPHPHPHPHAHPHSQPPSSLLYTSSPALSSPGLPAPAPREPLLNLSPLPPDRPSSGLKIRHLLYNATAATPAYSHPPPPSTLLRNLPDPLHDTTTTTTSVTPGHVVPASQPIHKRAYRQRRKDPSCDACRERKVKCDASESASCTECSNRNVRCLFTKETNRRMSSIKDHCIACRQVQDLERQLAQAKQQLHQLRMGISKSEDSNYDTSDETPKIPEIGYRPLRIHTPSANLNYAGVCSRMRLHGQGLINFPLTPSYIRQQAILTADYPALPPKSVADALLRHYHAFIHSVFPIMHWPALLDDYDRVYRAGSLRGAPRGWTAVFLAVLACGSLHSLDAALVAKGKEYIQASLNLTDLWQDGFSVDQARAGMLISIFLYENNLKSASWVWLGCAVRIAQDLGLHVESGAWTPLDAEMRRRIWWSLYAWERVVVLELGRPLLIHDEDCDADLPSAVEDHLMADGGIAPVESRTNALLAIIHVLRSVSQLAKALKSRVICAETLDVFERHFRMCLSSFPVDYHINSTQPLDPQSLSPIIYLQNTRLVLHRHNLSPACSPEMRHHAIEQCLAIAYDTTRILTRCMRSAQPSVSSEDGDRRYLLAAAASTVLCTHLWRCTLLLLFKAEYSAALICIQASAAIGDARTVNVAAGKYIAFFLKCLLERQPAPPHGEIPSLERDEEMIAYVSGDLQARIDGSWVWQNSDAPSPLTTTTTSSPPPLPPPTTTTTTSTASPSSSSATSPVRPRFVDPPRSEPSRKDDAGGDHDAWEGWEWVEQTTQMLLSQQQQQQQQQQRGMIEPPVDSQRSVHIEPKPEHPVENPSRPPLHRSSSSKMTIASII</sequence>
<accession>A0ACB8URP4</accession>
<gene>
    <name evidence="1" type="ORF">LOY88_005294</name>
</gene>
<name>A0ACB8URP4_9EURO</name>
<dbReference type="EMBL" id="JALBCA010000091">
    <property type="protein sequence ID" value="KAI2383400.1"/>
    <property type="molecule type" value="Genomic_DNA"/>
</dbReference>
<comment type="caution">
    <text evidence="1">The sequence shown here is derived from an EMBL/GenBank/DDBJ whole genome shotgun (WGS) entry which is preliminary data.</text>
</comment>
<protein>
    <submittedName>
        <fullName evidence="1">Uncharacterized protein</fullName>
    </submittedName>
</protein>
<evidence type="ECO:0000313" key="1">
    <source>
        <dbReference type="EMBL" id="KAI2383400.1"/>
    </source>
</evidence>
<reference evidence="1" key="1">
    <citation type="journal article" date="2022" name="bioRxiv">
        <title>Population genetic analysis of Ophidiomyces ophidiicola, the causative agent of snake fungal disease, indicates recent introductions to the USA.</title>
        <authorList>
            <person name="Ladner J.T."/>
            <person name="Palmer J.M."/>
            <person name="Ettinger C.L."/>
            <person name="Stajich J.E."/>
            <person name="Farrell T.M."/>
            <person name="Glorioso B.M."/>
            <person name="Lawson B."/>
            <person name="Price S.J."/>
            <person name="Stengle A.G."/>
            <person name="Grear D.A."/>
            <person name="Lorch J.M."/>
        </authorList>
    </citation>
    <scope>NUCLEOTIDE SEQUENCE</scope>
    <source>
        <strain evidence="1">NWHC 24266-5</strain>
    </source>
</reference>
<proteinExistence type="predicted"/>
<organism evidence="1">
    <name type="scientific">Ophidiomyces ophidiicola</name>
    <dbReference type="NCBI Taxonomy" id="1387563"/>
    <lineage>
        <taxon>Eukaryota</taxon>
        <taxon>Fungi</taxon>
        <taxon>Dikarya</taxon>
        <taxon>Ascomycota</taxon>
        <taxon>Pezizomycotina</taxon>
        <taxon>Eurotiomycetes</taxon>
        <taxon>Eurotiomycetidae</taxon>
        <taxon>Onygenales</taxon>
        <taxon>Onygenaceae</taxon>
        <taxon>Ophidiomyces</taxon>
    </lineage>
</organism>